<dbReference type="GeneID" id="37034877"/>
<evidence type="ECO:0000313" key="10">
    <source>
        <dbReference type="Proteomes" id="UP000245783"/>
    </source>
</evidence>
<dbReference type="InterPro" id="IPR013057">
    <property type="entry name" value="AA_transpt_TM"/>
</dbReference>
<dbReference type="EMBL" id="KZ819356">
    <property type="protein sequence ID" value="PWN45197.1"/>
    <property type="molecule type" value="Genomic_DNA"/>
</dbReference>
<evidence type="ECO:0000256" key="6">
    <source>
        <dbReference type="SAM" id="MobiDB-lite"/>
    </source>
</evidence>
<dbReference type="PANTHER" id="PTHR22950">
    <property type="entry name" value="AMINO ACID TRANSPORTER"/>
    <property type="match status" value="1"/>
</dbReference>
<reference evidence="9 10" key="1">
    <citation type="journal article" date="2018" name="Mol. Biol. Evol.">
        <title>Broad Genomic Sampling Reveals a Smut Pathogenic Ancestry of the Fungal Clade Ustilaginomycotina.</title>
        <authorList>
            <person name="Kijpornyongpan T."/>
            <person name="Mondo S.J."/>
            <person name="Barry K."/>
            <person name="Sandor L."/>
            <person name="Lee J."/>
            <person name="Lipzen A."/>
            <person name="Pangilinan J."/>
            <person name="LaButti K."/>
            <person name="Hainaut M."/>
            <person name="Henrissat B."/>
            <person name="Grigoriev I.V."/>
            <person name="Spatafora J.W."/>
            <person name="Aime M.C."/>
        </authorList>
    </citation>
    <scope>NUCLEOTIDE SEQUENCE [LARGE SCALE GENOMIC DNA]</scope>
    <source>
        <strain evidence="9 10">MCA 4658</strain>
    </source>
</reference>
<evidence type="ECO:0000256" key="2">
    <source>
        <dbReference type="ARBA" id="ARBA00008066"/>
    </source>
</evidence>
<evidence type="ECO:0000256" key="5">
    <source>
        <dbReference type="ARBA" id="ARBA00023136"/>
    </source>
</evidence>
<dbReference type="Pfam" id="PF01490">
    <property type="entry name" value="Aa_trans"/>
    <property type="match status" value="1"/>
</dbReference>
<evidence type="ECO:0000256" key="1">
    <source>
        <dbReference type="ARBA" id="ARBA00004141"/>
    </source>
</evidence>
<dbReference type="GO" id="GO:0015179">
    <property type="term" value="F:L-amino acid transmembrane transporter activity"/>
    <property type="evidence" value="ECO:0007669"/>
    <property type="project" value="TreeGrafter"/>
</dbReference>
<name>A0A316W5Q0_9BASI</name>
<feature type="transmembrane region" description="Helical" evidence="7">
    <location>
        <begin position="306"/>
        <end position="328"/>
    </location>
</feature>
<dbReference type="AlphaFoldDB" id="A0A316W5Q0"/>
<keyword evidence="10" id="KW-1185">Reference proteome</keyword>
<feature type="transmembrane region" description="Helical" evidence="7">
    <location>
        <begin position="115"/>
        <end position="137"/>
    </location>
</feature>
<dbReference type="Proteomes" id="UP000245783">
    <property type="component" value="Unassembled WGS sequence"/>
</dbReference>
<gene>
    <name evidence="9" type="ORF">IE81DRAFT_320368</name>
</gene>
<feature type="transmembrane region" description="Helical" evidence="7">
    <location>
        <begin position="196"/>
        <end position="215"/>
    </location>
</feature>
<keyword evidence="3 7" id="KW-0812">Transmembrane</keyword>
<evidence type="ECO:0000256" key="7">
    <source>
        <dbReference type="SAM" id="Phobius"/>
    </source>
</evidence>
<accession>A0A316W5Q0</accession>
<evidence type="ECO:0000256" key="3">
    <source>
        <dbReference type="ARBA" id="ARBA00022692"/>
    </source>
</evidence>
<feature type="transmembrane region" description="Helical" evidence="7">
    <location>
        <begin position="455"/>
        <end position="478"/>
    </location>
</feature>
<feature type="transmembrane region" description="Helical" evidence="7">
    <location>
        <begin position="273"/>
        <end position="294"/>
    </location>
</feature>
<comment type="similarity">
    <text evidence="2">Belongs to the amino acid/polyamine transporter 2 family.</text>
</comment>
<dbReference type="STRING" id="1522189.A0A316W5Q0"/>
<proteinExistence type="inferred from homology"/>
<protein>
    <recommendedName>
        <fullName evidence="8">Amino acid transporter transmembrane domain-containing protein</fullName>
    </recommendedName>
</protein>
<dbReference type="GO" id="GO:0016020">
    <property type="term" value="C:membrane"/>
    <property type="evidence" value="ECO:0007669"/>
    <property type="project" value="UniProtKB-SubCell"/>
</dbReference>
<dbReference type="RefSeq" id="XP_025372357.1">
    <property type="nucleotide sequence ID" value="XM_025513007.1"/>
</dbReference>
<feature type="region of interest" description="Disordered" evidence="6">
    <location>
        <begin position="1"/>
        <end position="56"/>
    </location>
</feature>
<evidence type="ECO:0000256" key="4">
    <source>
        <dbReference type="ARBA" id="ARBA00022989"/>
    </source>
</evidence>
<evidence type="ECO:0000259" key="8">
    <source>
        <dbReference type="Pfam" id="PF01490"/>
    </source>
</evidence>
<feature type="transmembrane region" description="Helical" evidence="7">
    <location>
        <begin position="387"/>
        <end position="407"/>
    </location>
</feature>
<dbReference type="PANTHER" id="PTHR22950:SF479">
    <property type="entry name" value="AMINO ACID TRANSPORTER (EUROFUNG)-RELATED"/>
    <property type="match status" value="1"/>
</dbReference>
<feature type="transmembrane region" description="Helical" evidence="7">
    <location>
        <begin position="222"/>
        <end position="242"/>
    </location>
</feature>
<dbReference type="InParanoid" id="A0A316W5Q0"/>
<feature type="transmembrane region" description="Helical" evidence="7">
    <location>
        <begin position="165"/>
        <end position="184"/>
    </location>
</feature>
<feature type="transmembrane region" description="Helical" evidence="7">
    <location>
        <begin position="413"/>
        <end position="434"/>
    </location>
</feature>
<evidence type="ECO:0000313" key="9">
    <source>
        <dbReference type="EMBL" id="PWN45197.1"/>
    </source>
</evidence>
<dbReference type="OrthoDB" id="294730at2759"/>
<organism evidence="9 10">
    <name type="scientific">Ceraceosorus guamensis</name>
    <dbReference type="NCBI Taxonomy" id="1522189"/>
    <lineage>
        <taxon>Eukaryota</taxon>
        <taxon>Fungi</taxon>
        <taxon>Dikarya</taxon>
        <taxon>Basidiomycota</taxon>
        <taxon>Ustilaginomycotina</taxon>
        <taxon>Exobasidiomycetes</taxon>
        <taxon>Ceraceosorales</taxon>
        <taxon>Ceraceosoraceae</taxon>
        <taxon>Ceraceosorus</taxon>
    </lineage>
</organism>
<comment type="subcellular location">
    <subcellularLocation>
        <location evidence="1">Membrane</location>
        <topology evidence="1">Multi-pass membrane protein</topology>
    </subcellularLocation>
</comment>
<keyword evidence="4 7" id="KW-1133">Transmembrane helix</keyword>
<feature type="transmembrane region" description="Helical" evidence="7">
    <location>
        <begin position="348"/>
        <end position="366"/>
    </location>
</feature>
<feature type="domain" description="Amino acid transporter transmembrane" evidence="8">
    <location>
        <begin position="84"/>
        <end position="479"/>
    </location>
</feature>
<sequence>MSEPLAPTAENGIASTRASHEMGPATSESLNSGGEKVASTDEKKKSSGNRRLLKGFGGANDVEETVEDLEDYQKRAAEGHEKFHRLSWQRLTICLIVEAIALGALSMPSNFSTLGMVPGVICTVFLGVLATHGSLFLGEICLKFKSATHYDEVVRLMFGKWGKEIFAVALVIQLFLVNASHVLTGTELLNALSDHATCSVVFGVVSAVLLFAMAIPPSFHDFAILGYIDFVSILVAIFLTMLGSGLEAGKQPGGYMATEWRLWPKEGTSFAEAVLALTNIIFAYSFAVCLPSFMGELRKPQDYRKALISLGAIEITIYTLTGAIIYSLSGDGVSSPAIFGAGALEKPAWGVAIPVVYISGAINAQVACRYMHDRKFKGTLHGYFKTVYGWAWWLGMLLVGNVFSFVIAEVVPFFSSLLGIISALFISGFSYWLPGLAWFMLIRDREASIFSSKNLIGFIGASLCLIVGFFTLGAGTYASVQSIIDAYADGTVNGVFTCATVSA</sequence>
<keyword evidence="5 7" id="KW-0472">Membrane</keyword>